<feature type="compositionally biased region" description="Pro residues" evidence="5">
    <location>
        <begin position="701"/>
        <end position="798"/>
    </location>
</feature>
<dbReference type="GO" id="GO:0045010">
    <property type="term" value="P:actin nucleation"/>
    <property type="evidence" value="ECO:0007669"/>
    <property type="project" value="InterPro"/>
</dbReference>
<evidence type="ECO:0000256" key="1">
    <source>
        <dbReference type="ARBA" id="ARBA00004123"/>
    </source>
</evidence>
<keyword evidence="4" id="KW-0539">Nucleus</keyword>
<comment type="subcellular location">
    <subcellularLocation>
        <location evidence="1">Nucleus</location>
    </subcellularLocation>
</comment>
<name>A0AAY5ESR9_ELEEL</name>
<protein>
    <recommendedName>
        <fullName evidence="6">FH2 domain-containing protein</fullName>
    </recommendedName>
</protein>
<feature type="region of interest" description="Disordered" evidence="5">
    <location>
        <begin position="120"/>
        <end position="144"/>
    </location>
</feature>
<evidence type="ECO:0000256" key="3">
    <source>
        <dbReference type="ARBA" id="ARBA00023054"/>
    </source>
</evidence>
<dbReference type="SUPFAM" id="SSF101447">
    <property type="entry name" value="Formin homology 2 domain (FH2 domain)"/>
    <property type="match status" value="1"/>
</dbReference>
<dbReference type="GeneTree" id="ENSGT00940000161899"/>
<evidence type="ECO:0000256" key="5">
    <source>
        <dbReference type="SAM" id="MobiDB-lite"/>
    </source>
</evidence>
<dbReference type="Pfam" id="PF02181">
    <property type="entry name" value="FH2"/>
    <property type="match status" value="1"/>
</dbReference>
<dbReference type="AlphaFoldDB" id="A0AAY5ESR9"/>
<evidence type="ECO:0000256" key="4">
    <source>
        <dbReference type="ARBA" id="ARBA00023242"/>
    </source>
</evidence>
<reference evidence="7" key="2">
    <citation type="submission" date="2025-08" db="UniProtKB">
        <authorList>
            <consortium name="Ensembl"/>
        </authorList>
    </citation>
    <scope>IDENTIFICATION</scope>
</reference>
<keyword evidence="8" id="KW-1185">Reference proteome</keyword>
<sequence>MEGTHTVLCLYKPIEESSHISLYFPTERARGWTSSPRDHQPLYTNQHDHMGESLAWAKQRSQSYRPAGDFLQACGVTKGALAKLPWLSAEHWQLLTDLLSLCSDCAARIRMGNQDGKLQGQPEGIEGHLTHGLSSSDPQHALSLSPEHKTVAFQVRKLKKEGGKKIDSAEEFFQGKMKKVESTTASGFWQTHLEAAGPQKVDVNPVSVLAPDTSSSDPWANNSKPFLPMEVPFHTTQEGWDIREDSHLFGSELDLCPELAEFEDPLCLGYGAPSYAFMEESFDHIQQEQMSRENNIRPSRESSFTVNENLREMPGGKTTTQQFDEINRRDLIVKVMTKDALDHNSTLCAKGASFCAVNIVPHTCNKNSILGQRPCQSIKKSQEEVTAINENSTQGNKWESKVQNRSSEAIRLPISLCVQAQPRSSNLRSWTKSPTSPSLSEVFSVSYPPTNNLQSMSPVLSPLPSKLSSPQLNHRIELLPGENGSNDKNGDRWSHEAAHPWAEQGDQPEVTSEVIDQNGNCRTIARLDLNLSREVAGNSRWNTTTDSEDRTPGRLQAVWPPPKPKDEEEKVGLRYTEAGRSCSTHNLHTVSALDSTGSSQERAELCEVCVSTEDDVPYKTYRTVCIQTDRETFIKTPDGDTVKPGPSPPLSLPKKLDLDSITMSLGVSPGASPPPPPLPGQSHSSPVPPQPVSSLSGSTALPPPPPLPGIGPVPPPPPPVPGALPPPPPPPPLPGMPPPPPPLPGAPPPPPPPPPLPGMPPPPPPLPGAPPPPLGMPGVPPPPPPMPGCGPPPPPPGFGIPGFGQAMEKLPRKPAVEPACPMKPLYWTRIQIQHTDNNMLWGSLEEPDIIDTKEFEELFSKASLQPKKKPLSDTYEKKAKAKKLIKLLDGKRSQAVGILISSLHLEMKDIQQAVLAVDSSVVDLETIEALYENRAQSDELGRIRKHYETSKDDEVKLLDKPEQFLYELDQIPDFASRAHCIIFRSVFLDSISSIHSKTQIISSVCKELLESDSIKEVMGLVLAFGNYMNGGNRTRGQADGFGLEILPKLKDVKSRDNRISLVDYVVSYYLRNLDKVEYYLHSNAGTEKSVFPLPEPHDVFLAAQVKFDDLSKDLRKLKRDLTVCEKEVKDVCTNSSEEHLQPFKEKMELFISTGEWKSKGNQAAVTDMVAYFGLKPKSGEKEVTPNYFFMLWFEFCNDFKSTWKHESKNISTESRAIYITFG</sequence>
<dbReference type="PRINTS" id="PR00828">
    <property type="entry name" value="FORMIN"/>
</dbReference>
<evidence type="ECO:0000259" key="6">
    <source>
        <dbReference type="PROSITE" id="PS51444"/>
    </source>
</evidence>
<feature type="region of interest" description="Disordered" evidence="5">
    <location>
        <begin position="634"/>
        <end position="806"/>
    </location>
</feature>
<dbReference type="GO" id="GO:0005634">
    <property type="term" value="C:nucleus"/>
    <property type="evidence" value="ECO:0007669"/>
    <property type="project" value="UniProtKB-SubCell"/>
</dbReference>
<dbReference type="Gene3D" id="1.20.58.2220">
    <property type="entry name" value="Formin, FH2 domain"/>
    <property type="match status" value="1"/>
</dbReference>
<feature type="domain" description="FH2" evidence="6">
    <location>
        <begin position="812"/>
        <end position="1222"/>
    </location>
</feature>
<dbReference type="PROSITE" id="PS51444">
    <property type="entry name" value="FH2"/>
    <property type="match status" value="1"/>
</dbReference>
<dbReference type="GO" id="GO:0030866">
    <property type="term" value="P:cortical actin cytoskeleton organization"/>
    <property type="evidence" value="ECO:0007669"/>
    <property type="project" value="TreeGrafter"/>
</dbReference>
<proteinExistence type="inferred from homology"/>
<organism evidence="7 8">
    <name type="scientific">Electrophorus electricus</name>
    <name type="common">Electric eel</name>
    <name type="synonym">Gymnotus electricus</name>
    <dbReference type="NCBI Taxonomy" id="8005"/>
    <lineage>
        <taxon>Eukaryota</taxon>
        <taxon>Metazoa</taxon>
        <taxon>Chordata</taxon>
        <taxon>Craniata</taxon>
        <taxon>Vertebrata</taxon>
        <taxon>Euteleostomi</taxon>
        <taxon>Actinopterygii</taxon>
        <taxon>Neopterygii</taxon>
        <taxon>Teleostei</taxon>
        <taxon>Ostariophysi</taxon>
        <taxon>Gymnotiformes</taxon>
        <taxon>Gymnotoidei</taxon>
        <taxon>Gymnotidae</taxon>
        <taxon>Electrophorus</taxon>
    </lineage>
</organism>
<dbReference type="SMART" id="SM00498">
    <property type="entry name" value="FH2"/>
    <property type="match status" value="1"/>
</dbReference>
<gene>
    <name evidence="7" type="primary">FMN1</name>
</gene>
<dbReference type="InterPro" id="IPR001265">
    <property type="entry name" value="Formin_Cappuccino_subfam"/>
</dbReference>
<dbReference type="GO" id="GO:0051015">
    <property type="term" value="F:actin filament binding"/>
    <property type="evidence" value="ECO:0007669"/>
    <property type="project" value="TreeGrafter"/>
</dbReference>
<accession>A0AAY5ESR9</accession>
<keyword evidence="3" id="KW-0175">Coiled coil</keyword>
<comment type="similarity">
    <text evidence="2">Belongs to the formin homology family. Cappuccino subfamily.</text>
</comment>
<dbReference type="GO" id="GO:0008017">
    <property type="term" value="F:microtubule binding"/>
    <property type="evidence" value="ECO:0007669"/>
    <property type="project" value="InterPro"/>
</dbReference>
<evidence type="ECO:0000313" key="7">
    <source>
        <dbReference type="Ensembl" id="ENSEEEP00000059609.1"/>
    </source>
</evidence>
<dbReference type="PANTHER" id="PTHR45920">
    <property type="entry name" value="FORMIN HOMOLOGY 2 DOMAIN CONTAINING, ISOFORM I"/>
    <property type="match status" value="1"/>
</dbReference>
<reference evidence="7" key="3">
    <citation type="submission" date="2025-09" db="UniProtKB">
        <authorList>
            <consortium name="Ensembl"/>
        </authorList>
    </citation>
    <scope>IDENTIFICATION</scope>
</reference>
<reference evidence="7 8" key="1">
    <citation type="submission" date="2020-05" db="EMBL/GenBank/DDBJ databases">
        <title>Electrophorus electricus (electric eel) genome, fEleEle1, primary haplotype.</title>
        <authorList>
            <person name="Myers G."/>
            <person name="Meyer A."/>
            <person name="Fedrigo O."/>
            <person name="Formenti G."/>
            <person name="Rhie A."/>
            <person name="Tracey A."/>
            <person name="Sims Y."/>
            <person name="Jarvis E.D."/>
        </authorList>
    </citation>
    <scope>NUCLEOTIDE SEQUENCE [LARGE SCALE GENOMIC DNA]</scope>
</reference>
<dbReference type="GO" id="GO:0005737">
    <property type="term" value="C:cytoplasm"/>
    <property type="evidence" value="ECO:0007669"/>
    <property type="project" value="UniProtKB-ARBA"/>
</dbReference>
<dbReference type="FunFam" id="1.20.58.2220:FF:000005">
    <property type="entry name" value="Formin 1"/>
    <property type="match status" value="1"/>
</dbReference>
<evidence type="ECO:0000313" key="8">
    <source>
        <dbReference type="Proteomes" id="UP000314983"/>
    </source>
</evidence>
<dbReference type="Proteomes" id="UP000314983">
    <property type="component" value="Chromosome 13"/>
</dbReference>
<dbReference type="InterPro" id="IPR042201">
    <property type="entry name" value="FH2_Formin_sf"/>
</dbReference>
<dbReference type="PANTHER" id="PTHR45920:SF7">
    <property type="entry name" value="FORMIN-G"/>
    <property type="match status" value="1"/>
</dbReference>
<dbReference type="Ensembl" id="ENSEEET00000061811.1">
    <property type="protein sequence ID" value="ENSEEEP00000059609.1"/>
    <property type="gene ID" value="ENSEEEG00000021930.2"/>
</dbReference>
<dbReference type="GO" id="GO:0005884">
    <property type="term" value="C:actin filament"/>
    <property type="evidence" value="ECO:0007669"/>
    <property type="project" value="InterPro"/>
</dbReference>
<evidence type="ECO:0000256" key="2">
    <source>
        <dbReference type="ARBA" id="ARBA00005271"/>
    </source>
</evidence>
<dbReference type="InterPro" id="IPR015425">
    <property type="entry name" value="FH2_Formin"/>
</dbReference>
<feature type="region of interest" description="Disordered" evidence="5">
    <location>
        <begin position="540"/>
        <end position="568"/>
    </location>
</feature>